<accession>A0A317U935</accession>
<reference evidence="1 2" key="1">
    <citation type="submission" date="2018-05" db="EMBL/GenBank/DDBJ databases">
        <title>Legionella qingyii sp.nov., whole genome shotgun sequence.</title>
        <authorList>
            <person name="Wu H."/>
            <person name="Zhu Q."/>
            <person name="Hu C."/>
        </authorList>
    </citation>
    <scope>NUCLEOTIDE SEQUENCE [LARGE SCALE GENOMIC DNA]</scope>
    <source>
        <strain evidence="1 2">HEB18</strain>
    </source>
</reference>
<dbReference type="Proteomes" id="UP000247152">
    <property type="component" value="Unassembled WGS sequence"/>
</dbReference>
<dbReference type="EMBL" id="QHJG01000004">
    <property type="protein sequence ID" value="PWY57072.1"/>
    <property type="molecule type" value="Genomic_DNA"/>
</dbReference>
<sequence>MHQHTLSKVDLEIWKPVTQIELNKHGLPTLMLKKEVVGHVLFVEMDVVKLFHHRIVVYVRVEPGLRISPHFCFVFSFIVIHVVDSDVDALTY</sequence>
<organism evidence="1 2">
    <name type="scientific">Legionella qingyii</name>
    <dbReference type="NCBI Taxonomy" id="2184757"/>
    <lineage>
        <taxon>Bacteria</taxon>
        <taxon>Pseudomonadati</taxon>
        <taxon>Pseudomonadota</taxon>
        <taxon>Gammaproteobacteria</taxon>
        <taxon>Legionellales</taxon>
        <taxon>Legionellaceae</taxon>
        <taxon>Legionella</taxon>
    </lineage>
</organism>
<evidence type="ECO:0000313" key="1">
    <source>
        <dbReference type="EMBL" id="PWY57072.1"/>
    </source>
</evidence>
<dbReference type="AlphaFoldDB" id="A0A317U935"/>
<protein>
    <submittedName>
        <fullName evidence="1">Uncharacterized protein</fullName>
    </submittedName>
</protein>
<comment type="caution">
    <text evidence="1">The sequence shown here is derived from an EMBL/GenBank/DDBJ whole genome shotgun (WGS) entry which is preliminary data.</text>
</comment>
<name>A0A317U935_9GAMM</name>
<evidence type="ECO:0000313" key="2">
    <source>
        <dbReference type="Proteomes" id="UP000247152"/>
    </source>
</evidence>
<gene>
    <name evidence="1" type="ORF">DGG96_03545</name>
</gene>
<proteinExistence type="predicted"/>